<evidence type="ECO:0000313" key="2">
    <source>
        <dbReference type="Proteomes" id="UP001279734"/>
    </source>
</evidence>
<sequence>MEESSEELRKTFSCGTTRRLQWRKSQIQSLAELLADNEHHCFQALHQDIGNPTMNVTGMSQLQMSDVTGYFLKE</sequence>
<organism evidence="1 2">
    <name type="scientific">Nepenthes gracilis</name>
    <name type="common">Slender pitcher plant</name>
    <dbReference type="NCBI Taxonomy" id="150966"/>
    <lineage>
        <taxon>Eukaryota</taxon>
        <taxon>Viridiplantae</taxon>
        <taxon>Streptophyta</taxon>
        <taxon>Embryophyta</taxon>
        <taxon>Tracheophyta</taxon>
        <taxon>Spermatophyta</taxon>
        <taxon>Magnoliopsida</taxon>
        <taxon>eudicotyledons</taxon>
        <taxon>Gunneridae</taxon>
        <taxon>Pentapetalae</taxon>
        <taxon>Caryophyllales</taxon>
        <taxon>Nepenthaceae</taxon>
        <taxon>Nepenthes</taxon>
    </lineage>
</organism>
<dbReference type="InterPro" id="IPR016162">
    <property type="entry name" value="Ald_DH_N"/>
</dbReference>
<gene>
    <name evidence="1" type="ORF">Nepgr_027017</name>
</gene>
<dbReference type="EMBL" id="BSYO01000029">
    <property type="protein sequence ID" value="GMH25174.1"/>
    <property type="molecule type" value="Genomic_DNA"/>
</dbReference>
<proteinExistence type="predicted"/>
<protein>
    <submittedName>
        <fullName evidence="1">Uncharacterized protein</fullName>
    </submittedName>
</protein>
<keyword evidence="2" id="KW-1185">Reference proteome</keyword>
<reference evidence="1" key="1">
    <citation type="submission" date="2023-05" db="EMBL/GenBank/DDBJ databases">
        <title>Nepenthes gracilis genome sequencing.</title>
        <authorList>
            <person name="Fukushima K."/>
        </authorList>
    </citation>
    <scope>NUCLEOTIDE SEQUENCE</scope>
    <source>
        <strain evidence="1">SING2019-196</strain>
    </source>
</reference>
<evidence type="ECO:0000313" key="1">
    <source>
        <dbReference type="EMBL" id="GMH25174.1"/>
    </source>
</evidence>
<dbReference type="Proteomes" id="UP001279734">
    <property type="component" value="Unassembled WGS sequence"/>
</dbReference>
<comment type="caution">
    <text evidence="1">The sequence shown here is derived from an EMBL/GenBank/DDBJ whole genome shotgun (WGS) entry which is preliminary data.</text>
</comment>
<dbReference type="GO" id="GO:0016491">
    <property type="term" value="F:oxidoreductase activity"/>
    <property type="evidence" value="ECO:0007669"/>
    <property type="project" value="InterPro"/>
</dbReference>
<accession>A0AAD3TA38</accession>
<dbReference type="AlphaFoldDB" id="A0AAD3TA38"/>
<dbReference type="Gene3D" id="3.40.605.10">
    <property type="entry name" value="Aldehyde Dehydrogenase, Chain A, domain 1"/>
    <property type="match status" value="1"/>
</dbReference>
<name>A0AAD3TA38_NEPGR</name>